<reference evidence="3" key="2">
    <citation type="submission" date="2020-09" db="EMBL/GenBank/DDBJ databases">
        <authorList>
            <person name="Kikuchi T."/>
        </authorList>
    </citation>
    <scope>NUCLEOTIDE SEQUENCE</scope>
    <source>
        <strain evidence="3">Ka4C1</strain>
    </source>
</reference>
<protein>
    <submittedName>
        <fullName evidence="3">(pine wood nematode) hypothetical protein</fullName>
    </submittedName>
</protein>
<keyword evidence="5" id="KW-1185">Reference proteome</keyword>
<gene>
    <name evidence="3" type="ORF">BXYJ_LOCUS10859</name>
</gene>
<evidence type="ECO:0000256" key="1">
    <source>
        <dbReference type="SAM" id="MobiDB-lite"/>
    </source>
</evidence>
<sequence>MACDTTSDIFFYILLGSLGYSCLMLLCCTLYMVVYRAYLRHLYRKTAKVEVDKTKMKENKKTRDAAKTSKTTTKTDKKSKTSDKKGDSKSKASKKGDSKSKASKKGKKK</sequence>
<evidence type="ECO:0000313" key="6">
    <source>
        <dbReference type="WBParaSite" id="BXY_0931900.1"/>
    </source>
</evidence>
<dbReference type="EMBL" id="CAJFCV020000005">
    <property type="protein sequence ID" value="CAG9121099.1"/>
    <property type="molecule type" value="Genomic_DNA"/>
</dbReference>
<name>A0A1I7S8H6_BURXY</name>
<feature type="region of interest" description="Disordered" evidence="1">
    <location>
        <begin position="53"/>
        <end position="109"/>
    </location>
</feature>
<dbReference type="Proteomes" id="UP000582659">
    <property type="component" value="Unassembled WGS sequence"/>
</dbReference>
<dbReference type="WBParaSite" id="BXY_0931900.1">
    <property type="protein sequence ID" value="BXY_0931900.1"/>
    <property type="gene ID" value="BXY_0931900"/>
</dbReference>
<keyword evidence="2" id="KW-0812">Transmembrane</keyword>
<keyword evidence="2" id="KW-1133">Transmembrane helix</keyword>
<evidence type="ECO:0000313" key="4">
    <source>
        <dbReference type="Proteomes" id="UP000095284"/>
    </source>
</evidence>
<feature type="transmembrane region" description="Helical" evidence="2">
    <location>
        <begin position="12"/>
        <end position="35"/>
    </location>
</feature>
<dbReference type="Proteomes" id="UP000659654">
    <property type="component" value="Unassembled WGS sequence"/>
</dbReference>
<dbReference type="EMBL" id="CAJFDI010000005">
    <property type="protein sequence ID" value="CAD5230182.1"/>
    <property type="molecule type" value="Genomic_DNA"/>
</dbReference>
<keyword evidence="2" id="KW-0472">Membrane</keyword>
<evidence type="ECO:0000313" key="3">
    <source>
        <dbReference type="EMBL" id="CAD5230182.1"/>
    </source>
</evidence>
<reference evidence="6" key="1">
    <citation type="submission" date="2016-11" db="UniProtKB">
        <authorList>
            <consortium name="WormBaseParasite"/>
        </authorList>
    </citation>
    <scope>IDENTIFICATION</scope>
</reference>
<organism evidence="4 6">
    <name type="scientific">Bursaphelenchus xylophilus</name>
    <name type="common">Pinewood nematode worm</name>
    <name type="synonym">Aphelenchoides xylophilus</name>
    <dbReference type="NCBI Taxonomy" id="6326"/>
    <lineage>
        <taxon>Eukaryota</taxon>
        <taxon>Metazoa</taxon>
        <taxon>Ecdysozoa</taxon>
        <taxon>Nematoda</taxon>
        <taxon>Chromadorea</taxon>
        <taxon>Rhabditida</taxon>
        <taxon>Tylenchina</taxon>
        <taxon>Tylenchomorpha</taxon>
        <taxon>Aphelenchoidea</taxon>
        <taxon>Aphelenchoididae</taxon>
        <taxon>Bursaphelenchus</taxon>
    </lineage>
</organism>
<proteinExistence type="predicted"/>
<dbReference type="SMR" id="A0A1I7S8H6"/>
<feature type="compositionally biased region" description="Basic and acidic residues" evidence="1">
    <location>
        <begin position="53"/>
        <end position="100"/>
    </location>
</feature>
<evidence type="ECO:0000313" key="5">
    <source>
        <dbReference type="Proteomes" id="UP000659654"/>
    </source>
</evidence>
<dbReference type="Proteomes" id="UP000095284">
    <property type="component" value="Unplaced"/>
</dbReference>
<dbReference type="OrthoDB" id="10568924at2759"/>
<evidence type="ECO:0000256" key="2">
    <source>
        <dbReference type="SAM" id="Phobius"/>
    </source>
</evidence>
<dbReference type="AlphaFoldDB" id="A0A1I7S8H6"/>
<accession>A0A1I7S8H6</accession>
<dbReference type="Gene3D" id="1.20.1070.10">
    <property type="entry name" value="Rhodopsin 7-helix transmembrane proteins"/>
    <property type="match status" value="1"/>
</dbReference>